<organism evidence="13 14">
    <name type="scientific">Marinicauda pacifica</name>
    <dbReference type="NCBI Taxonomy" id="1133559"/>
    <lineage>
        <taxon>Bacteria</taxon>
        <taxon>Pseudomonadati</taxon>
        <taxon>Pseudomonadota</taxon>
        <taxon>Alphaproteobacteria</taxon>
        <taxon>Maricaulales</taxon>
        <taxon>Maricaulaceae</taxon>
        <taxon>Marinicauda</taxon>
    </lineage>
</organism>
<evidence type="ECO:0000256" key="7">
    <source>
        <dbReference type="ARBA" id="ARBA00023239"/>
    </source>
</evidence>
<name>A0A4S2HE09_9PROT</name>
<dbReference type="PIRSF" id="PIRSF000495">
    <property type="entry name" value="Amidotransf_hisH"/>
    <property type="match status" value="1"/>
</dbReference>
<dbReference type="GO" id="GO:0004359">
    <property type="term" value="F:glutaminase activity"/>
    <property type="evidence" value="ECO:0007669"/>
    <property type="project" value="UniProtKB-EC"/>
</dbReference>
<comment type="caution">
    <text evidence="13">The sequence shown here is derived from an EMBL/GenBank/DDBJ whole genome shotgun (WGS) entry which is preliminary data.</text>
</comment>
<reference evidence="13 14" key="1">
    <citation type="journal article" date="2013" name="Int. J. Syst. Evol. Microbiol.">
        <title>Marinicauda pacifica gen. nov., sp. nov., a prosthecate alphaproteobacterium of the family Hyphomonadaceae isolated from deep seawater.</title>
        <authorList>
            <person name="Zhang X.Y."/>
            <person name="Li G.W."/>
            <person name="Wang C.S."/>
            <person name="Zhang Y.J."/>
            <person name="Xu X.W."/>
            <person name="Li H."/>
            <person name="Liu A."/>
            <person name="Liu C."/>
            <person name="Xie B.B."/>
            <person name="Qin Q.L."/>
            <person name="Xu Z."/>
            <person name="Chen X.L."/>
            <person name="Zhou B.C."/>
            <person name="Zhang Y.Z."/>
        </authorList>
    </citation>
    <scope>NUCLEOTIDE SEQUENCE [LARGE SCALE GENOMIC DNA]</scope>
    <source>
        <strain evidence="13 14">P-1 km-3</strain>
    </source>
</reference>
<dbReference type="EC" id="4.3.2.10" evidence="10"/>
<evidence type="ECO:0000313" key="13">
    <source>
        <dbReference type="EMBL" id="TGY93822.1"/>
    </source>
</evidence>
<dbReference type="PANTHER" id="PTHR42701:SF1">
    <property type="entry name" value="IMIDAZOLE GLYCEROL PHOSPHATE SYNTHASE SUBUNIT HISH"/>
    <property type="match status" value="1"/>
</dbReference>
<dbReference type="CDD" id="cd01748">
    <property type="entry name" value="GATase1_IGP_Synthase"/>
    <property type="match status" value="1"/>
</dbReference>
<evidence type="ECO:0000256" key="3">
    <source>
        <dbReference type="ARBA" id="ARBA00022605"/>
    </source>
</evidence>
<evidence type="ECO:0000256" key="2">
    <source>
        <dbReference type="ARBA" id="ARBA00011152"/>
    </source>
</evidence>
<dbReference type="NCBIfam" id="TIGR01855">
    <property type="entry name" value="IMP_synth_hisH"/>
    <property type="match status" value="1"/>
</dbReference>
<evidence type="ECO:0000256" key="1">
    <source>
        <dbReference type="ARBA" id="ARBA00005091"/>
    </source>
</evidence>
<dbReference type="Proteomes" id="UP000305451">
    <property type="component" value="Unassembled WGS sequence"/>
</dbReference>
<dbReference type="InterPro" id="IPR010139">
    <property type="entry name" value="Imidazole-glycPsynth_HisH"/>
</dbReference>
<keyword evidence="3 10" id="KW-0028">Amino-acid biosynthesis</keyword>
<feature type="domain" description="Glutamine amidotransferase" evidence="12">
    <location>
        <begin position="5"/>
        <end position="208"/>
    </location>
</feature>
<dbReference type="GO" id="GO:0005737">
    <property type="term" value="C:cytoplasm"/>
    <property type="evidence" value="ECO:0007669"/>
    <property type="project" value="UniProtKB-SubCell"/>
</dbReference>
<evidence type="ECO:0000256" key="9">
    <source>
        <dbReference type="ARBA" id="ARBA00049534"/>
    </source>
</evidence>
<keyword evidence="7 10" id="KW-0456">Lyase</keyword>
<keyword evidence="10" id="KW-0963">Cytoplasm</keyword>
<feature type="active site" evidence="10 11">
    <location>
        <position position="194"/>
    </location>
</feature>
<dbReference type="GO" id="GO:0000107">
    <property type="term" value="F:imidazoleglycerol-phosphate synthase activity"/>
    <property type="evidence" value="ECO:0007669"/>
    <property type="project" value="UniProtKB-UniRule"/>
</dbReference>
<sequence length="214" mass="22848">MTIAILDYGMGNLTSVKNALAHVGARVAITADPAIVRAASGVVLPGVGAFGEGMAHLKSLGLDTLLRDEIAPSGRPLLGICLGMQLLLDESEEHGRHDGLGIIPGRVRRLAPPAQTPPLRVPHMGWNHVEATGADTLFKGLNQNEAFYFVHSYVAVPDDPAAVAGWTEHGERFASALCSQTGPARVWATQFHPEKSHRAGLALLENWLEEVRSC</sequence>
<dbReference type="HAMAP" id="MF_00278">
    <property type="entry name" value="HisH"/>
    <property type="match status" value="1"/>
</dbReference>
<keyword evidence="4 10" id="KW-0378">Hydrolase</keyword>
<dbReference type="GO" id="GO:0000105">
    <property type="term" value="P:L-histidine biosynthetic process"/>
    <property type="evidence" value="ECO:0007669"/>
    <property type="project" value="UniProtKB-UniRule"/>
</dbReference>
<comment type="catalytic activity">
    <reaction evidence="9 10">
        <text>L-glutamine + H2O = L-glutamate + NH4(+)</text>
        <dbReference type="Rhea" id="RHEA:15889"/>
        <dbReference type="ChEBI" id="CHEBI:15377"/>
        <dbReference type="ChEBI" id="CHEBI:28938"/>
        <dbReference type="ChEBI" id="CHEBI:29985"/>
        <dbReference type="ChEBI" id="CHEBI:58359"/>
        <dbReference type="EC" id="3.5.1.2"/>
    </reaction>
</comment>
<dbReference type="GO" id="GO:0016829">
    <property type="term" value="F:lyase activity"/>
    <property type="evidence" value="ECO:0007669"/>
    <property type="project" value="UniProtKB-KW"/>
</dbReference>
<keyword evidence="14" id="KW-1185">Reference proteome</keyword>
<evidence type="ECO:0000256" key="10">
    <source>
        <dbReference type="HAMAP-Rule" id="MF_00278"/>
    </source>
</evidence>
<evidence type="ECO:0000256" key="11">
    <source>
        <dbReference type="PIRSR" id="PIRSR000495-1"/>
    </source>
</evidence>
<dbReference type="OrthoDB" id="9807137at2"/>
<dbReference type="Pfam" id="PF00117">
    <property type="entry name" value="GATase"/>
    <property type="match status" value="1"/>
</dbReference>
<dbReference type="UniPathway" id="UPA00031">
    <property type="reaction ID" value="UER00010"/>
</dbReference>
<dbReference type="RefSeq" id="WP_135943017.1">
    <property type="nucleotide sequence ID" value="NZ_BMEI01000001.1"/>
</dbReference>
<feature type="active site" description="Nucleophile" evidence="10 11">
    <location>
        <position position="81"/>
    </location>
</feature>
<evidence type="ECO:0000259" key="12">
    <source>
        <dbReference type="Pfam" id="PF00117"/>
    </source>
</evidence>
<dbReference type="EMBL" id="SRXV01000001">
    <property type="protein sequence ID" value="TGY93822.1"/>
    <property type="molecule type" value="Genomic_DNA"/>
</dbReference>
<comment type="subcellular location">
    <subcellularLocation>
        <location evidence="10">Cytoplasm</location>
    </subcellularLocation>
</comment>
<dbReference type="EC" id="3.5.1.2" evidence="10"/>
<dbReference type="InterPro" id="IPR029062">
    <property type="entry name" value="Class_I_gatase-like"/>
</dbReference>
<dbReference type="SUPFAM" id="SSF52317">
    <property type="entry name" value="Class I glutamine amidotransferase-like"/>
    <property type="match status" value="1"/>
</dbReference>
<comment type="function">
    <text evidence="10">IGPS catalyzes the conversion of PRFAR and glutamine to IGP, AICAR and glutamate. The HisH subunit catalyzes the hydrolysis of glutamine to glutamate and ammonia as part of the synthesis of IGP and AICAR. The resulting ammonia molecule is channeled to the active site of HisF.</text>
</comment>
<keyword evidence="5 10" id="KW-0315">Glutamine amidotransferase</keyword>
<comment type="catalytic activity">
    <reaction evidence="8 10">
        <text>5-[(5-phospho-1-deoxy-D-ribulos-1-ylimino)methylamino]-1-(5-phospho-beta-D-ribosyl)imidazole-4-carboxamide + L-glutamine = D-erythro-1-(imidazol-4-yl)glycerol 3-phosphate + 5-amino-1-(5-phospho-beta-D-ribosyl)imidazole-4-carboxamide + L-glutamate + H(+)</text>
        <dbReference type="Rhea" id="RHEA:24793"/>
        <dbReference type="ChEBI" id="CHEBI:15378"/>
        <dbReference type="ChEBI" id="CHEBI:29985"/>
        <dbReference type="ChEBI" id="CHEBI:58278"/>
        <dbReference type="ChEBI" id="CHEBI:58359"/>
        <dbReference type="ChEBI" id="CHEBI:58475"/>
        <dbReference type="ChEBI" id="CHEBI:58525"/>
        <dbReference type="EC" id="4.3.2.10"/>
    </reaction>
</comment>
<feature type="active site" evidence="10 11">
    <location>
        <position position="192"/>
    </location>
</feature>
<proteinExistence type="inferred from homology"/>
<gene>
    <name evidence="10 13" type="primary">hisH</name>
    <name evidence="13" type="ORF">E5162_00575</name>
</gene>
<comment type="pathway">
    <text evidence="1 10">Amino-acid biosynthesis; L-histidine biosynthesis; L-histidine from 5-phospho-alpha-D-ribose 1-diphosphate: step 5/9.</text>
</comment>
<evidence type="ECO:0000256" key="5">
    <source>
        <dbReference type="ARBA" id="ARBA00022962"/>
    </source>
</evidence>
<accession>A0A4S2HE09</accession>
<comment type="subunit">
    <text evidence="2 10">Heterodimer of HisH and HisF.</text>
</comment>
<evidence type="ECO:0000256" key="8">
    <source>
        <dbReference type="ARBA" id="ARBA00047838"/>
    </source>
</evidence>
<keyword evidence="6 10" id="KW-0368">Histidine biosynthesis</keyword>
<dbReference type="AlphaFoldDB" id="A0A4S2HE09"/>
<evidence type="ECO:0000256" key="4">
    <source>
        <dbReference type="ARBA" id="ARBA00022801"/>
    </source>
</evidence>
<evidence type="ECO:0000313" key="14">
    <source>
        <dbReference type="Proteomes" id="UP000305451"/>
    </source>
</evidence>
<evidence type="ECO:0000256" key="6">
    <source>
        <dbReference type="ARBA" id="ARBA00023102"/>
    </source>
</evidence>
<dbReference type="PROSITE" id="PS51273">
    <property type="entry name" value="GATASE_TYPE_1"/>
    <property type="match status" value="1"/>
</dbReference>
<dbReference type="Gene3D" id="3.40.50.880">
    <property type="match status" value="1"/>
</dbReference>
<protein>
    <recommendedName>
        <fullName evidence="10">Imidazole glycerol phosphate synthase subunit HisH</fullName>
        <ecNumber evidence="10">4.3.2.10</ecNumber>
    </recommendedName>
    <alternativeName>
        <fullName evidence="10">IGP synthase glutaminase subunit</fullName>
        <ecNumber evidence="10">3.5.1.2</ecNumber>
    </alternativeName>
    <alternativeName>
        <fullName evidence="10">IGP synthase subunit HisH</fullName>
    </alternativeName>
    <alternativeName>
        <fullName evidence="10">ImGP synthase subunit HisH</fullName>
        <shortName evidence="10">IGPS subunit HisH</shortName>
    </alternativeName>
</protein>
<dbReference type="InterPro" id="IPR017926">
    <property type="entry name" value="GATASE"/>
</dbReference>
<dbReference type="PANTHER" id="PTHR42701">
    <property type="entry name" value="IMIDAZOLE GLYCEROL PHOSPHATE SYNTHASE SUBUNIT HISH"/>
    <property type="match status" value="1"/>
</dbReference>